<dbReference type="GO" id="GO:0042834">
    <property type="term" value="F:peptidoglycan binding"/>
    <property type="evidence" value="ECO:0007669"/>
    <property type="project" value="InterPro"/>
</dbReference>
<evidence type="ECO:0000256" key="1">
    <source>
        <dbReference type="SAM" id="MobiDB-lite"/>
    </source>
</evidence>
<dbReference type="InterPro" id="IPR007730">
    <property type="entry name" value="SPOR-like_dom"/>
</dbReference>
<evidence type="ECO:0000256" key="2">
    <source>
        <dbReference type="SAM" id="SignalP"/>
    </source>
</evidence>
<dbReference type="OrthoDB" id="6189369at2"/>
<feature type="region of interest" description="Disordered" evidence="1">
    <location>
        <begin position="80"/>
        <end position="103"/>
    </location>
</feature>
<dbReference type="PROSITE" id="PS51257">
    <property type="entry name" value="PROKAR_LIPOPROTEIN"/>
    <property type="match status" value="1"/>
</dbReference>
<keyword evidence="2" id="KW-0732">Signal</keyword>
<dbReference type="Proteomes" id="UP000189966">
    <property type="component" value="Unassembled WGS sequence"/>
</dbReference>
<dbReference type="Pfam" id="PF05036">
    <property type="entry name" value="SPOR"/>
    <property type="match status" value="1"/>
</dbReference>
<dbReference type="RefSeq" id="WP_080155925.1">
    <property type="nucleotide sequence ID" value="NZ_FUZI01000001.1"/>
</dbReference>
<evidence type="ECO:0000313" key="5">
    <source>
        <dbReference type="Proteomes" id="UP000189966"/>
    </source>
</evidence>
<sequence>MKKIITLSLLSSLVGCAQLMPPKTSLQTPIETINTTQSTEKFVEPTVVAELDKSVKTDPLYQSIDSIAVSEQVIKEQPAAKATLTTENTSEPTAIEETNELAVDTTTDVDAAATEPAENTATDVDSAATEPAENAATDVDSAATEPAENTATDVDAVAVEPAENTATDADAAAVEPAENITTDVDAAAVEPAENTTTDVDVVAIEPAINAVTEMDAASIESAVNAATETDNTAAVAITTATVTDEPEPIESSNDTTVDDQTVVDDQASANEPIAADDEYKTTVMHGYSVQVTASRDEQSLVTLLSLLDSQQPAWLNKKMINGSQVYTLLLGHYSDHEQAKAALALLPEALQNNGAFVRNFYEIEHTRSPQLKQLQ</sequence>
<feature type="chain" id="PRO_5012143057" evidence="2">
    <location>
        <begin position="18"/>
        <end position="375"/>
    </location>
</feature>
<accession>A0A1T5HW62</accession>
<feature type="signal peptide" evidence="2">
    <location>
        <begin position="1"/>
        <end position="17"/>
    </location>
</feature>
<evidence type="ECO:0000259" key="3">
    <source>
        <dbReference type="PROSITE" id="PS51724"/>
    </source>
</evidence>
<dbReference type="PROSITE" id="PS51724">
    <property type="entry name" value="SPOR"/>
    <property type="match status" value="1"/>
</dbReference>
<gene>
    <name evidence="4" type="ORF">CZ809_00575</name>
</gene>
<name>A0A1T5HW62_9GAMM</name>
<organism evidence="4 5">
    <name type="scientific">Photobacterium piscicola</name>
    <dbReference type="NCBI Taxonomy" id="1378299"/>
    <lineage>
        <taxon>Bacteria</taxon>
        <taxon>Pseudomonadati</taxon>
        <taxon>Pseudomonadota</taxon>
        <taxon>Gammaproteobacteria</taxon>
        <taxon>Vibrionales</taxon>
        <taxon>Vibrionaceae</taxon>
        <taxon>Photobacterium</taxon>
    </lineage>
</organism>
<dbReference type="Gene3D" id="3.30.70.1070">
    <property type="entry name" value="Sporulation related repeat"/>
    <property type="match status" value="1"/>
</dbReference>
<dbReference type="EMBL" id="FUZI01000001">
    <property type="protein sequence ID" value="SKC31097.1"/>
    <property type="molecule type" value="Genomic_DNA"/>
</dbReference>
<feature type="domain" description="SPOR" evidence="3">
    <location>
        <begin position="281"/>
        <end position="359"/>
    </location>
</feature>
<evidence type="ECO:0000313" key="4">
    <source>
        <dbReference type="EMBL" id="SKC31097.1"/>
    </source>
</evidence>
<feature type="region of interest" description="Disordered" evidence="1">
    <location>
        <begin position="115"/>
        <end position="155"/>
    </location>
</feature>
<dbReference type="AlphaFoldDB" id="A0A1T5HW62"/>
<protein>
    <submittedName>
        <fullName evidence="4">Sporulation related domain protein</fullName>
    </submittedName>
</protein>
<reference evidence="4 5" key="1">
    <citation type="submission" date="2017-02" db="EMBL/GenBank/DDBJ databases">
        <authorList>
            <person name="Peterson S.W."/>
        </authorList>
    </citation>
    <scope>NUCLEOTIDE SEQUENCE [LARGE SCALE GENOMIC DNA]</scope>
    <source>
        <strain evidence="5">type strain: NCCB 100098</strain>
    </source>
</reference>
<proteinExistence type="predicted"/>
<feature type="compositionally biased region" description="Polar residues" evidence="1">
    <location>
        <begin position="83"/>
        <end position="92"/>
    </location>
</feature>
<dbReference type="InterPro" id="IPR036680">
    <property type="entry name" value="SPOR-like_sf"/>
</dbReference>